<gene>
    <name evidence="1" type="ordered locus">Rmet_6616</name>
</gene>
<protein>
    <submittedName>
        <fullName evidence="1">Uncharacterized protein</fullName>
    </submittedName>
</protein>
<geneLocation type="plasmid" evidence="1 2">
    <name>megaplasmid</name>
</geneLocation>
<reference evidence="2" key="1">
    <citation type="journal article" date="2010" name="PLoS ONE">
        <title>The complete genome sequence of Cupriavidus metallidurans strain CH34, a master survivalist in harsh and anthropogenic environments.</title>
        <authorList>
            <person name="Janssen P.J."/>
            <person name="Van Houdt R."/>
            <person name="Moors H."/>
            <person name="Monsieurs P."/>
            <person name="Morin N."/>
            <person name="Michaux A."/>
            <person name="Benotmane M.A."/>
            <person name="Leys N."/>
            <person name="Vallaeys T."/>
            <person name="Lapidus A."/>
            <person name="Monchy S."/>
            <person name="Medigue C."/>
            <person name="Taghavi S."/>
            <person name="McCorkle S."/>
            <person name="Dunn J."/>
            <person name="van der Lelie D."/>
            <person name="Mergeay M."/>
        </authorList>
    </citation>
    <scope>NUCLEOTIDE SEQUENCE [LARGE SCALE GENOMIC DNA]</scope>
    <source>
        <strain evidence="2">ATCC 43123 / DSM 2839 / NBRC 102507 / CH34</strain>
    </source>
</reference>
<dbReference type="KEGG" id="rme:Rmet_6616"/>
<name>D3DY45_CUPMC</name>
<evidence type="ECO:0000313" key="2">
    <source>
        <dbReference type="Proteomes" id="UP000002429"/>
    </source>
</evidence>
<evidence type="ECO:0000313" key="1">
    <source>
        <dbReference type="EMBL" id="ADC45215.1"/>
    </source>
</evidence>
<dbReference type="Proteomes" id="UP000002429">
    <property type="component" value="Plasmid megaplasmid"/>
</dbReference>
<dbReference type="AlphaFoldDB" id="D3DY45"/>
<sequence length="33" mass="3724">MIAFPHQGLCTRVAHLISIGSMQILYCEQFNCV</sequence>
<accession>D3DY45</accession>
<proteinExistence type="predicted"/>
<keyword evidence="2" id="KW-1185">Reference proteome</keyword>
<dbReference type="HOGENOM" id="CLU_3383437_0_0_4"/>
<dbReference type="EMBL" id="CP000353">
    <property type="protein sequence ID" value="ADC45215.1"/>
    <property type="molecule type" value="Genomic_DNA"/>
</dbReference>
<organism evidence="1 2">
    <name type="scientific">Cupriavidus metallidurans (strain ATCC 43123 / DSM 2839 / NBRC 102507 / CH34)</name>
    <name type="common">Ralstonia metallidurans</name>
    <dbReference type="NCBI Taxonomy" id="266264"/>
    <lineage>
        <taxon>Bacteria</taxon>
        <taxon>Pseudomonadati</taxon>
        <taxon>Pseudomonadota</taxon>
        <taxon>Betaproteobacteria</taxon>
        <taxon>Burkholderiales</taxon>
        <taxon>Burkholderiaceae</taxon>
        <taxon>Cupriavidus</taxon>
    </lineage>
</organism>
<keyword evidence="1" id="KW-0614">Plasmid</keyword>